<organism evidence="2 3">
    <name type="scientific">Pseudomonas nunensis</name>
    <dbReference type="NCBI Taxonomy" id="2961896"/>
    <lineage>
        <taxon>Bacteria</taxon>
        <taxon>Pseudomonadati</taxon>
        <taxon>Pseudomonadota</taxon>
        <taxon>Gammaproteobacteria</taxon>
        <taxon>Pseudomonadales</taxon>
        <taxon>Pseudomonadaceae</taxon>
        <taxon>Pseudomonas</taxon>
    </lineage>
</organism>
<evidence type="ECO:0008006" key="4">
    <source>
        <dbReference type="Google" id="ProtNLM"/>
    </source>
</evidence>
<dbReference type="EMBL" id="CP101125">
    <property type="protein sequence ID" value="UTO17377.1"/>
    <property type="molecule type" value="Genomic_DNA"/>
</dbReference>
<feature type="compositionally biased region" description="Polar residues" evidence="1">
    <location>
        <begin position="1"/>
        <end position="11"/>
    </location>
</feature>
<evidence type="ECO:0000256" key="1">
    <source>
        <dbReference type="SAM" id="MobiDB-lite"/>
    </source>
</evidence>
<proteinExistence type="predicted"/>
<gene>
    <name evidence="2" type="ORF">NK667_13820</name>
</gene>
<dbReference type="Pfam" id="PF17164">
    <property type="entry name" value="DUF5122"/>
    <property type="match status" value="3"/>
</dbReference>
<sequence length="417" mass="44198">MNLQDEPSVTSRAPGDLDRTFGTNGTMDQFAVYSRPLTFFGQRPDGKALLVGTVRNDDGFFYQLAQLLPNGKLDESFGDEGLVVGTFKKGIGASGLGAQLLDDGRIILLGAHNDGERGDAVARFLADGTLDTSFGDGGVALIPPVFNAEHNAALQEQSEKSGTGPSTIIAVAPNGKIVIGRQRLLQQLDENGAADLSFNKTGHIILEYVTITAVKVSENGVITAAGSEIDAAAVLRFNSDGTPDTSFSDDGILRFRAEDTDTSLSALLLRPNGSFFVAGHIDRVRNDVWGVGRRCLLAAFNASGSPNLTFNNGQPLVSELAGAGSCVWADLGLDTDNHIIAVGSTGRRSEEISLVGRYELSGKLDASFGQGKGYVNSRIGIDRNLWESVLVLADKRILATGVCRLRFEEAVVACYLG</sequence>
<evidence type="ECO:0000313" key="3">
    <source>
        <dbReference type="Proteomes" id="UP001059607"/>
    </source>
</evidence>
<dbReference type="NCBIfam" id="TIGR02608">
    <property type="entry name" value="delta_60_rpt"/>
    <property type="match status" value="4"/>
</dbReference>
<name>A0ABY5ESY3_9PSED</name>
<accession>A0ABY5ESY3</accession>
<protein>
    <recommendedName>
        <fullName evidence="4">Delta-60 repeat domain-containing protein</fullName>
    </recommendedName>
</protein>
<dbReference type="Gene3D" id="2.80.10.50">
    <property type="match status" value="3"/>
</dbReference>
<evidence type="ECO:0000313" key="2">
    <source>
        <dbReference type="EMBL" id="UTO17377.1"/>
    </source>
</evidence>
<keyword evidence="3" id="KW-1185">Reference proteome</keyword>
<reference evidence="2" key="1">
    <citation type="submission" date="2022-07" db="EMBL/GenBank/DDBJ databases">
        <title>Pseudomonas nunamit sp. nov. an antifungal species isolated from Greenland.</title>
        <authorList>
            <person name="Ntana F."/>
            <person name="Hennessy R.C."/>
            <person name="Zervas A."/>
            <person name="Stougaard P."/>
        </authorList>
    </citation>
    <scope>NUCLEOTIDE SEQUENCE</scope>
    <source>
        <strain evidence="2">In5</strain>
    </source>
</reference>
<feature type="region of interest" description="Disordered" evidence="1">
    <location>
        <begin position="1"/>
        <end position="22"/>
    </location>
</feature>
<dbReference type="Proteomes" id="UP001059607">
    <property type="component" value="Chromosome"/>
</dbReference>
<dbReference type="InterPro" id="IPR013431">
    <property type="entry name" value="Delta_60_rpt"/>
</dbReference>
<dbReference type="RefSeq" id="WP_054615097.1">
    <property type="nucleotide sequence ID" value="NZ_CP101125.1"/>
</dbReference>